<comment type="caution">
    <text evidence="9">The sequence shown here is derived from an EMBL/GenBank/DDBJ whole genome shotgun (WGS) entry which is preliminary data.</text>
</comment>
<evidence type="ECO:0000256" key="2">
    <source>
        <dbReference type="ARBA" id="ARBA00022588"/>
    </source>
</evidence>
<dbReference type="Proteomes" id="UP001186944">
    <property type="component" value="Unassembled WGS sequence"/>
</dbReference>
<dbReference type="GO" id="GO:0045087">
    <property type="term" value="P:innate immune response"/>
    <property type="evidence" value="ECO:0007669"/>
    <property type="project" value="UniProtKB-KW"/>
</dbReference>
<evidence type="ECO:0000313" key="9">
    <source>
        <dbReference type="EMBL" id="KAK3108915.1"/>
    </source>
</evidence>
<evidence type="ECO:0000259" key="8">
    <source>
        <dbReference type="SMART" id="SM00701"/>
    </source>
</evidence>
<reference evidence="9" key="1">
    <citation type="submission" date="2019-08" db="EMBL/GenBank/DDBJ databases">
        <title>The improved chromosome-level genome for the pearl oyster Pinctada fucata martensii using PacBio sequencing and Hi-C.</title>
        <authorList>
            <person name="Zheng Z."/>
        </authorList>
    </citation>
    <scope>NUCLEOTIDE SEQUENCE</scope>
    <source>
        <strain evidence="9">ZZ-2019</strain>
        <tissue evidence="9">Adductor muscle</tissue>
    </source>
</reference>
<evidence type="ECO:0000256" key="1">
    <source>
        <dbReference type="ARBA" id="ARBA00007553"/>
    </source>
</evidence>
<evidence type="ECO:0000259" key="7">
    <source>
        <dbReference type="SMART" id="SM00644"/>
    </source>
</evidence>
<keyword evidence="10" id="KW-1185">Reference proteome</keyword>
<dbReference type="FunFam" id="3.40.80.10:FF:000001">
    <property type="entry name" value="Peptidoglycan recognition protein 1"/>
    <property type="match status" value="1"/>
</dbReference>
<dbReference type="SMART" id="SM00701">
    <property type="entry name" value="PGRP"/>
    <property type="match status" value="1"/>
</dbReference>
<feature type="region of interest" description="Disordered" evidence="6">
    <location>
        <begin position="1"/>
        <end position="21"/>
    </location>
</feature>
<dbReference type="InterPro" id="IPR002502">
    <property type="entry name" value="Amidase_domain"/>
</dbReference>
<dbReference type="InterPro" id="IPR017331">
    <property type="entry name" value="Peptidoglycan_recognition"/>
</dbReference>
<dbReference type="PANTHER" id="PTHR11022">
    <property type="entry name" value="PEPTIDOGLYCAN RECOGNITION PROTEIN"/>
    <property type="match status" value="1"/>
</dbReference>
<sequence length="168" mass="18441">MSGSLQIIPRSAWGARSPKQPPTALSNVPTHVFIHHSASHLALTPAQCAQSVRSFQSYHMDTKGWNDIGYSFVVGEDGNIYEARGWGIQGAHTLGYNNVGIGICVIGNFNDRGPHDDALTATKQLIQYGVVNGKLDRNYTLKGHRDVGNTECPGHALYQIIRTWPHYS</sequence>
<accession>A0AA88YXD4</accession>
<evidence type="ECO:0008006" key="11">
    <source>
        <dbReference type="Google" id="ProtNLM"/>
    </source>
</evidence>
<evidence type="ECO:0000256" key="3">
    <source>
        <dbReference type="ARBA" id="ARBA00022729"/>
    </source>
</evidence>
<name>A0AA88YXD4_PINIB</name>
<dbReference type="EMBL" id="VSWD01000001">
    <property type="protein sequence ID" value="KAK3108915.1"/>
    <property type="molecule type" value="Genomic_DNA"/>
</dbReference>
<dbReference type="PIRSF" id="PIRSF037945">
    <property type="entry name" value="PGRPs"/>
    <property type="match status" value="1"/>
</dbReference>
<protein>
    <recommendedName>
        <fullName evidence="11">Peptidoglycan-recognition protein</fullName>
    </recommendedName>
</protein>
<dbReference type="GO" id="GO:0009253">
    <property type="term" value="P:peptidoglycan catabolic process"/>
    <property type="evidence" value="ECO:0007669"/>
    <property type="project" value="InterPro"/>
</dbReference>
<keyword evidence="5" id="KW-1015">Disulfide bond</keyword>
<keyword evidence="3" id="KW-0732">Signal</keyword>
<dbReference type="InterPro" id="IPR006619">
    <property type="entry name" value="PGRP_domain_met/bac"/>
</dbReference>
<organism evidence="9 10">
    <name type="scientific">Pinctada imbricata</name>
    <name type="common">Atlantic pearl-oyster</name>
    <name type="synonym">Pinctada martensii</name>
    <dbReference type="NCBI Taxonomy" id="66713"/>
    <lineage>
        <taxon>Eukaryota</taxon>
        <taxon>Metazoa</taxon>
        <taxon>Spiralia</taxon>
        <taxon>Lophotrochozoa</taxon>
        <taxon>Mollusca</taxon>
        <taxon>Bivalvia</taxon>
        <taxon>Autobranchia</taxon>
        <taxon>Pteriomorphia</taxon>
        <taxon>Pterioida</taxon>
        <taxon>Pterioidea</taxon>
        <taxon>Pteriidae</taxon>
        <taxon>Pinctada</taxon>
    </lineage>
</organism>
<feature type="domain" description="Peptidoglycan recognition protein family" evidence="8">
    <location>
        <begin position="5"/>
        <end position="148"/>
    </location>
</feature>
<keyword evidence="2" id="KW-0399">Innate immunity</keyword>
<dbReference type="GO" id="GO:0008745">
    <property type="term" value="F:N-acetylmuramoyl-L-alanine amidase activity"/>
    <property type="evidence" value="ECO:0007669"/>
    <property type="project" value="InterPro"/>
</dbReference>
<dbReference type="SMART" id="SM00644">
    <property type="entry name" value="Ami_2"/>
    <property type="match status" value="1"/>
</dbReference>
<dbReference type="GO" id="GO:0008270">
    <property type="term" value="F:zinc ion binding"/>
    <property type="evidence" value="ECO:0007669"/>
    <property type="project" value="InterPro"/>
</dbReference>
<dbReference type="GO" id="GO:0042834">
    <property type="term" value="F:peptidoglycan binding"/>
    <property type="evidence" value="ECO:0007669"/>
    <property type="project" value="InterPro"/>
</dbReference>
<comment type="similarity">
    <text evidence="1">Belongs to the N-acetylmuramoyl-L-alanine amidase 2 family.</text>
</comment>
<keyword evidence="4" id="KW-0391">Immunity</keyword>
<evidence type="ECO:0000256" key="5">
    <source>
        <dbReference type="ARBA" id="ARBA00023157"/>
    </source>
</evidence>
<evidence type="ECO:0000313" key="10">
    <source>
        <dbReference type="Proteomes" id="UP001186944"/>
    </source>
</evidence>
<feature type="domain" description="N-acetylmuramoyl-L-alanine amidase" evidence="7">
    <location>
        <begin position="17"/>
        <end position="154"/>
    </location>
</feature>
<gene>
    <name evidence="9" type="ORF">FSP39_018570</name>
</gene>
<dbReference type="AlphaFoldDB" id="A0AA88YXD4"/>
<dbReference type="CDD" id="cd06583">
    <property type="entry name" value="PGRP"/>
    <property type="match status" value="1"/>
</dbReference>
<evidence type="ECO:0000256" key="4">
    <source>
        <dbReference type="ARBA" id="ARBA00022859"/>
    </source>
</evidence>
<dbReference type="InterPro" id="IPR015510">
    <property type="entry name" value="PGRP"/>
</dbReference>
<dbReference type="InterPro" id="IPR036505">
    <property type="entry name" value="Amidase/PGRP_sf"/>
</dbReference>
<evidence type="ECO:0000256" key="6">
    <source>
        <dbReference type="SAM" id="MobiDB-lite"/>
    </source>
</evidence>
<dbReference type="SUPFAM" id="SSF55846">
    <property type="entry name" value="N-acetylmuramoyl-L-alanine amidase-like"/>
    <property type="match status" value="1"/>
</dbReference>
<dbReference type="Gene3D" id="3.40.80.10">
    <property type="entry name" value="Peptidoglycan recognition protein-like"/>
    <property type="match status" value="1"/>
</dbReference>
<dbReference type="Pfam" id="PF01510">
    <property type="entry name" value="Amidase_2"/>
    <property type="match status" value="1"/>
</dbReference>
<dbReference type="PANTHER" id="PTHR11022:SF41">
    <property type="entry name" value="PEPTIDOGLYCAN-RECOGNITION PROTEIN LC-RELATED"/>
    <property type="match status" value="1"/>
</dbReference>
<proteinExistence type="inferred from homology"/>